<feature type="transmembrane region" description="Helical" evidence="2">
    <location>
        <begin position="302"/>
        <end position="323"/>
    </location>
</feature>
<name>A0A9D4V1Q1_ADICA</name>
<evidence type="ECO:0000256" key="2">
    <source>
        <dbReference type="SAM" id="Phobius"/>
    </source>
</evidence>
<gene>
    <name evidence="3" type="ORF">GOP47_0007635</name>
</gene>
<comment type="caution">
    <text evidence="3">The sequence shown here is derived from an EMBL/GenBank/DDBJ whole genome shotgun (WGS) entry which is preliminary data.</text>
</comment>
<organism evidence="3 4">
    <name type="scientific">Adiantum capillus-veneris</name>
    <name type="common">Maidenhair fern</name>
    <dbReference type="NCBI Taxonomy" id="13818"/>
    <lineage>
        <taxon>Eukaryota</taxon>
        <taxon>Viridiplantae</taxon>
        <taxon>Streptophyta</taxon>
        <taxon>Embryophyta</taxon>
        <taxon>Tracheophyta</taxon>
        <taxon>Polypodiopsida</taxon>
        <taxon>Polypodiidae</taxon>
        <taxon>Polypodiales</taxon>
        <taxon>Pteridineae</taxon>
        <taxon>Pteridaceae</taxon>
        <taxon>Vittarioideae</taxon>
        <taxon>Adiantum</taxon>
    </lineage>
</organism>
<protein>
    <submittedName>
        <fullName evidence="3">Uncharacterized protein</fullName>
    </submittedName>
</protein>
<dbReference type="OrthoDB" id="1937632at2759"/>
<keyword evidence="2" id="KW-0812">Transmembrane</keyword>
<dbReference type="PANTHER" id="PTHR36073:SF1">
    <property type="entry name" value="OS01G0962100 PROTEIN"/>
    <property type="match status" value="1"/>
</dbReference>
<evidence type="ECO:0000313" key="4">
    <source>
        <dbReference type="Proteomes" id="UP000886520"/>
    </source>
</evidence>
<keyword evidence="4" id="KW-1185">Reference proteome</keyword>
<reference evidence="3" key="1">
    <citation type="submission" date="2021-01" db="EMBL/GenBank/DDBJ databases">
        <title>Adiantum capillus-veneris genome.</title>
        <authorList>
            <person name="Fang Y."/>
            <person name="Liao Q."/>
        </authorList>
    </citation>
    <scope>NUCLEOTIDE SEQUENCE</scope>
    <source>
        <strain evidence="3">H3</strain>
        <tissue evidence="3">Leaf</tissue>
    </source>
</reference>
<feature type="coiled-coil region" evidence="1">
    <location>
        <begin position="77"/>
        <end position="149"/>
    </location>
</feature>
<dbReference type="AlphaFoldDB" id="A0A9D4V1Q1"/>
<sequence>MELLFPFITRQLNTIHEAVWDGLLNFAEYFIQPWRNLFWFCFNVYVCLWSEIGSLTVKILVLPFRIYNAIQKEDLMEEELQQMIKLHTESKERLRELVCELEQVLDECRQHKNLLEKVEGEKRAILKKFQVLQLRVMHLEEENDLLKSREERALKGIHERNILVLQQKNLENNRFVMESPKKECNMERNHNKDEFFMHTRYPRTPDLIRVTGKTPLQLDHKYDGAPGSTNKCIASHIAKYEAWKAAIVSSLFSVFLTLLVGAVAWEAQDPCIPLIGAVFMVVCMSLKTVAQFLLSICNGPGFDVVALLSFNWFVLGTLAYPVLPRIASIVAPYGTSFGHWFLRVIGVTYLTDRLKSAFCGFTNIFAIWAPEWDVSLALPFERQFTFCNGRIALKKRCSGEFEGWLLQGRLGGHAERAATVHRGAWRGWEGQKKPLCAMAHRRQFCKLLHFDISSIGASTLYAHDNAFSLAKYDLTIPFLI</sequence>
<dbReference type="Proteomes" id="UP000886520">
    <property type="component" value="Chromosome 7"/>
</dbReference>
<evidence type="ECO:0000256" key="1">
    <source>
        <dbReference type="SAM" id="Coils"/>
    </source>
</evidence>
<feature type="transmembrane region" description="Helical" evidence="2">
    <location>
        <begin position="245"/>
        <end position="265"/>
    </location>
</feature>
<keyword evidence="2" id="KW-1133">Transmembrane helix</keyword>
<evidence type="ECO:0000313" key="3">
    <source>
        <dbReference type="EMBL" id="KAI5077811.1"/>
    </source>
</evidence>
<feature type="transmembrane region" description="Helical" evidence="2">
    <location>
        <begin position="271"/>
        <end position="290"/>
    </location>
</feature>
<dbReference type="EMBL" id="JABFUD020000007">
    <property type="protein sequence ID" value="KAI5077811.1"/>
    <property type="molecule type" value="Genomic_DNA"/>
</dbReference>
<proteinExistence type="predicted"/>
<dbReference type="PANTHER" id="PTHR36073">
    <property type="match status" value="1"/>
</dbReference>
<keyword evidence="2" id="KW-0472">Membrane</keyword>
<accession>A0A9D4V1Q1</accession>
<keyword evidence="1" id="KW-0175">Coiled coil</keyword>